<proteinExistence type="predicted"/>
<organism evidence="2">
    <name type="scientific">Cladocopium goreaui</name>
    <dbReference type="NCBI Taxonomy" id="2562237"/>
    <lineage>
        <taxon>Eukaryota</taxon>
        <taxon>Sar</taxon>
        <taxon>Alveolata</taxon>
        <taxon>Dinophyceae</taxon>
        <taxon>Suessiales</taxon>
        <taxon>Symbiodiniaceae</taxon>
        <taxon>Cladocopium</taxon>
    </lineage>
</organism>
<comment type="caution">
    <text evidence="2">The sequence shown here is derived from an EMBL/GenBank/DDBJ whole genome shotgun (WGS) entry which is preliminary data.</text>
</comment>
<dbReference type="AlphaFoldDB" id="A0A9P1BNB8"/>
<name>A0A9P1BNB8_9DINO</name>
<feature type="region of interest" description="Disordered" evidence="1">
    <location>
        <begin position="1"/>
        <end position="20"/>
    </location>
</feature>
<feature type="region of interest" description="Disordered" evidence="1">
    <location>
        <begin position="147"/>
        <end position="199"/>
    </location>
</feature>
<evidence type="ECO:0000313" key="4">
    <source>
        <dbReference type="Proteomes" id="UP001152797"/>
    </source>
</evidence>
<protein>
    <submittedName>
        <fullName evidence="2">Uncharacterized protein</fullName>
    </submittedName>
</protein>
<reference evidence="3" key="2">
    <citation type="submission" date="2024-04" db="EMBL/GenBank/DDBJ databases">
        <authorList>
            <person name="Chen Y."/>
            <person name="Shah S."/>
            <person name="Dougan E. K."/>
            <person name="Thang M."/>
            <person name="Chan C."/>
        </authorList>
    </citation>
    <scope>NUCLEOTIDE SEQUENCE [LARGE SCALE GENOMIC DNA]</scope>
</reference>
<reference evidence="2" key="1">
    <citation type="submission" date="2022-10" db="EMBL/GenBank/DDBJ databases">
        <authorList>
            <person name="Chen Y."/>
            <person name="Dougan E. K."/>
            <person name="Chan C."/>
            <person name="Rhodes N."/>
            <person name="Thang M."/>
        </authorList>
    </citation>
    <scope>NUCLEOTIDE SEQUENCE</scope>
</reference>
<keyword evidence="4" id="KW-1185">Reference proteome</keyword>
<sequence>MARVHGELKEKRQGKGVPSSRWWTDSPEACPICGFPIRLLPYPPFKLQVNGHDSRDPAKLVDGPFMVLQVLSTWNFEVLGHQLTVSDIKTLDMYMKRCKLGPFRLGRALELLSDNSPEAHQELESLRSKARRRLDGLKHIQRVRMNKLDFNEQGTGDSPSNGSGNAREAEGSKHRSARRPGRPWGRQRDSNAYPRSWAQ</sequence>
<accession>A0A9P1BNB8</accession>
<evidence type="ECO:0000256" key="1">
    <source>
        <dbReference type="SAM" id="MobiDB-lite"/>
    </source>
</evidence>
<dbReference type="EMBL" id="CAMXCT020000276">
    <property type="protein sequence ID" value="CAL1129892.1"/>
    <property type="molecule type" value="Genomic_DNA"/>
</dbReference>
<feature type="compositionally biased region" description="Polar residues" evidence="1">
    <location>
        <begin position="152"/>
        <end position="164"/>
    </location>
</feature>
<dbReference type="Proteomes" id="UP001152797">
    <property type="component" value="Unassembled WGS sequence"/>
</dbReference>
<dbReference type="EMBL" id="CAMXCT010000276">
    <property type="protein sequence ID" value="CAI3976517.1"/>
    <property type="molecule type" value="Genomic_DNA"/>
</dbReference>
<dbReference type="OrthoDB" id="10437616at2759"/>
<evidence type="ECO:0000313" key="2">
    <source>
        <dbReference type="EMBL" id="CAI3976517.1"/>
    </source>
</evidence>
<dbReference type="EMBL" id="CAMXCT030000276">
    <property type="protein sequence ID" value="CAL4763829.1"/>
    <property type="molecule type" value="Genomic_DNA"/>
</dbReference>
<gene>
    <name evidence="2" type="ORF">C1SCF055_LOCUS4729</name>
</gene>
<evidence type="ECO:0000313" key="3">
    <source>
        <dbReference type="EMBL" id="CAL1129892.1"/>
    </source>
</evidence>
<feature type="compositionally biased region" description="Basic and acidic residues" evidence="1">
    <location>
        <begin position="1"/>
        <end position="13"/>
    </location>
</feature>